<dbReference type="Gene3D" id="3.40.960.10">
    <property type="entry name" value="VSR Endonuclease"/>
    <property type="match status" value="1"/>
</dbReference>
<keyword evidence="1" id="KW-0540">Nuclease</keyword>
<feature type="domain" description="DUF559" evidence="7">
    <location>
        <begin position="90"/>
        <end position="129"/>
    </location>
</feature>
<keyword evidence="5" id="KW-0234">DNA repair</keyword>
<dbReference type="Pfam" id="PF03852">
    <property type="entry name" value="Vsr"/>
    <property type="match status" value="1"/>
</dbReference>
<organism evidence="8 9">
    <name type="scientific">Conyzicola lurida</name>
    <dbReference type="NCBI Taxonomy" id="1172621"/>
    <lineage>
        <taxon>Bacteria</taxon>
        <taxon>Bacillati</taxon>
        <taxon>Actinomycetota</taxon>
        <taxon>Actinomycetes</taxon>
        <taxon>Micrococcales</taxon>
        <taxon>Microbacteriaceae</taxon>
        <taxon>Conyzicola</taxon>
    </lineage>
</organism>
<evidence type="ECO:0000256" key="4">
    <source>
        <dbReference type="ARBA" id="ARBA00022801"/>
    </source>
</evidence>
<dbReference type="GO" id="GO:0004519">
    <property type="term" value="F:endonuclease activity"/>
    <property type="evidence" value="ECO:0007669"/>
    <property type="project" value="UniProtKB-KW"/>
</dbReference>
<protein>
    <submittedName>
        <fullName evidence="8">DNA mismatch endonuclease (Patch repair protein)</fullName>
        <ecNumber evidence="8">3.1.-.-</ecNumber>
    </submittedName>
</protein>
<dbReference type="RefSeq" id="WP_184235144.1">
    <property type="nucleotide sequence ID" value="NZ_JACHMJ010000001.1"/>
</dbReference>
<dbReference type="CDD" id="cd00221">
    <property type="entry name" value="Vsr"/>
    <property type="match status" value="1"/>
</dbReference>
<evidence type="ECO:0000256" key="2">
    <source>
        <dbReference type="ARBA" id="ARBA00022759"/>
    </source>
</evidence>
<keyword evidence="2 8" id="KW-0255">Endonuclease</keyword>
<evidence type="ECO:0000313" key="8">
    <source>
        <dbReference type="EMBL" id="MBB5843057.1"/>
    </source>
</evidence>
<sequence>MSWATNEATRKSMLGNRSRDTHPELLVRRALHARGMRFRVDLRPESALRTRADIVFTRRRIAVYIDGCFWHGCPDHGTTPKSNVEYWTPKLARNVERDAESTLALEALGWTVLRFWSHEQVDAVVARISAHVAPGQSDSVIT</sequence>
<dbReference type="Proteomes" id="UP000536685">
    <property type="component" value="Unassembled WGS sequence"/>
</dbReference>
<evidence type="ECO:0000256" key="1">
    <source>
        <dbReference type="ARBA" id="ARBA00022722"/>
    </source>
</evidence>
<dbReference type="NCBIfam" id="TIGR00632">
    <property type="entry name" value="vsr"/>
    <property type="match status" value="1"/>
</dbReference>
<evidence type="ECO:0000256" key="3">
    <source>
        <dbReference type="ARBA" id="ARBA00022763"/>
    </source>
</evidence>
<proteinExistence type="inferred from homology"/>
<keyword evidence="9" id="KW-1185">Reference proteome</keyword>
<evidence type="ECO:0000313" key="9">
    <source>
        <dbReference type="Proteomes" id="UP000536685"/>
    </source>
</evidence>
<dbReference type="SUPFAM" id="SSF52980">
    <property type="entry name" value="Restriction endonuclease-like"/>
    <property type="match status" value="1"/>
</dbReference>
<keyword evidence="3" id="KW-0227">DNA damage</keyword>
<gene>
    <name evidence="8" type="ORF">HD599_001380</name>
</gene>
<dbReference type="AlphaFoldDB" id="A0A841AIJ8"/>
<evidence type="ECO:0000256" key="6">
    <source>
        <dbReference type="ARBA" id="ARBA00029466"/>
    </source>
</evidence>
<dbReference type="GO" id="GO:0006298">
    <property type="term" value="P:mismatch repair"/>
    <property type="evidence" value="ECO:0007669"/>
    <property type="project" value="InterPro"/>
</dbReference>
<dbReference type="GO" id="GO:0016787">
    <property type="term" value="F:hydrolase activity"/>
    <property type="evidence" value="ECO:0007669"/>
    <property type="project" value="UniProtKB-KW"/>
</dbReference>
<accession>A0A841AIJ8</accession>
<name>A0A841AIJ8_9MICO</name>
<dbReference type="InterPro" id="IPR007569">
    <property type="entry name" value="DUF559"/>
</dbReference>
<dbReference type="EMBL" id="JACHMJ010000001">
    <property type="protein sequence ID" value="MBB5843057.1"/>
    <property type="molecule type" value="Genomic_DNA"/>
</dbReference>
<comment type="similarity">
    <text evidence="6">Belongs to the Vsr family.</text>
</comment>
<dbReference type="InterPro" id="IPR011335">
    <property type="entry name" value="Restrct_endonuc-II-like"/>
</dbReference>
<dbReference type="InterPro" id="IPR004603">
    <property type="entry name" value="DNA_mismatch_endonuc_vsr"/>
</dbReference>
<keyword evidence="4 8" id="KW-0378">Hydrolase</keyword>
<dbReference type="Pfam" id="PF04480">
    <property type="entry name" value="DUF559"/>
    <property type="match status" value="1"/>
</dbReference>
<evidence type="ECO:0000259" key="7">
    <source>
        <dbReference type="Pfam" id="PF04480"/>
    </source>
</evidence>
<comment type="caution">
    <text evidence="8">The sequence shown here is derived from an EMBL/GenBank/DDBJ whole genome shotgun (WGS) entry which is preliminary data.</text>
</comment>
<dbReference type="EC" id="3.1.-.-" evidence="8"/>
<evidence type="ECO:0000256" key="5">
    <source>
        <dbReference type="ARBA" id="ARBA00023204"/>
    </source>
</evidence>
<reference evidence="8 9" key="1">
    <citation type="submission" date="2020-08" db="EMBL/GenBank/DDBJ databases">
        <title>Sequencing the genomes of 1000 actinobacteria strains.</title>
        <authorList>
            <person name="Klenk H.-P."/>
        </authorList>
    </citation>
    <scope>NUCLEOTIDE SEQUENCE [LARGE SCALE GENOMIC DNA]</scope>
    <source>
        <strain evidence="8 9">DSM 105784</strain>
    </source>
</reference>